<dbReference type="Proteomes" id="UP000271870">
    <property type="component" value="Unassembled WGS sequence"/>
</dbReference>
<evidence type="ECO:0000256" key="2">
    <source>
        <dbReference type="ARBA" id="ARBA00022801"/>
    </source>
</evidence>
<reference evidence="7 8" key="1">
    <citation type="submission" date="2018-11" db="EMBL/GenBank/DDBJ databases">
        <title>Characterization of surface water Dickeya isolates.</title>
        <authorList>
            <person name="Van Gijsegem F."/>
            <person name="Pedron J."/>
        </authorList>
    </citation>
    <scope>NUCLEOTIDE SEQUENCE [LARGE SCALE GENOMIC DNA]</scope>
    <source>
        <strain evidence="7 8">FVG10-MFV-A16</strain>
    </source>
</reference>
<name>A0ABX9WQU0_9GAMM</name>
<dbReference type="PANTHER" id="PTHR31321">
    <property type="entry name" value="ACYL-COA THIOESTER HYDROLASE YBHC-RELATED"/>
    <property type="match status" value="1"/>
</dbReference>
<comment type="pathway">
    <text evidence="5">Glycan metabolism; pectin degradation; 2-dehydro-3-deoxy-D-gluconate from pectin: step 1/5.</text>
</comment>
<comment type="caution">
    <text evidence="7">The sequence shown here is derived from an EMBL/GenBank/DDBJ whole genome shotgun (WGS) entry which is preliminary data.</text>
</comment>
<evidence type="ECO:0000313" key="8">
    <source>
        <dbReference type="Proteomes" id="UP000271870"/>
    </source>
</evidence>
<feature type="domain" description="Pectinesterase catalytic" evidence="6">
    <location>
        <begin position="13"/>
        <end position="80"/>
    </location>
</feature>
<organism evidence="7 8">
    <name type="scientific">Dickeya undicola</name>
    <dbReference type="NCBI Taxonomy" id="1577887"/>
    <lineage>
        <taxon>Bacteria</taxon>
        <taxon>Pseudomonadati</taxon>
        <taxon>Pseudomonadota</taxon>
        <taxon>Gammaproteobacteria</taxon>
        <taxon>Enterobacterales</taxon>
        <taxon>Pectobacteriaceae</taxon>
        <taxon>Dickeya</taxon>
    </lineage>
</organism>
<dbReference type="InterPro" id="IPR012334">
    <property type="entry name" value="Pectin_lyas_fold"/>
</dbReference>
<dbReference type="EC" id="3.1.1.11" evidence="5"/>
<dbReference type="Pfam" id="PF01095">
    <property type="entry name" value="Pectinesterase"/>
    <property type="match status" value="1"/>
</dbReference>
<dbReference type="InterPro" id="IPR011050">
    <property type="entry name" value="Pectin_lyase_fold/virulence"/>
</dbReference>
<feature type="non-terminal residue" evidence="7">
    <location>
        <position position="83"/>
    </location>
</feature>
<dbReference type="InterPro" id="IPR033131">
    <property type="entry name" value="Pectinesterase_Asp_AS"/>
</dbReference>
<evidence type="ECO:0000256" key="3">
    <source>
        <dbReference type="ARBA" id="ARBA00023085"/>
    </source>
</evidence>
<comment type="catalytic activity">
    <reaction evidence="5">
        <text>[(1-&gt;4)-alpha-D-galacturonosyl methyl ester](n) + n H2O = [(1-&gt;4)-alpha-D-galacturonosyl](n) + n methanol + n H(+)</text>
        <dbReference type="Rhea" id="RHEA:22380"/>
        <dbReference type="Rhea" id="RHEA-COMP:14570"/>
        <dbReference type="Rhea" id="RHEA-COMP:14573"/>
        <dbReference type="ChEBI" id="CHEBI:15377"/>
        <dbReference type="ChEBI" id="CHEBI:15378"/>
        <dbReference type="ChEBI" id="CHEBI:17790"/>
        <dbReference type="ChEBI" id="CHEBI:140522"/>
        <dbReference type="ChEBI" id="CHEBI:140523"/>
        <dbReference type="EC" id="3.1.1.11"/>
    </reaction>
</comment>
<evidence type="ECO:0000256" key="1">
    <source>
        <dbReference type="ARBA" id="ARBA00008891"/>
    </source>
</evidence>
<evidence type="ECO:0000256" key="4">
    <source>
        <dbReference type="PROSITE-ProRule" id="PRU10040"/>
    </source>
</evidence>
<accession>A0ABX9WQU0</accession>
<feature type="active site" evidence="4">
    <location>
        <position position="62"/>
    </location>
</feature>
<sequence>NQAKSDSDSTKIKDTQAVALYVTKSGDRAYFKDVSLVGYQDTLYVSGGRSFFSDCRISGTVDFIFGDGTALFDNCDLVSRYRA</sequence>
<dbReference type="PROSITE" id="PS00503">
    <property type="entry name" value="PECTINESTERASE_2"/>
    <property type="match status" value="1"/>
</dbReference>
<keyword evidence="3 5" id="KW-0063">Aspartyl esterase</keyword>
<keyword evidence="8" id="KW-1185">Reference proteome</keyword>
<dbReference type="Gene3D" id="2.160.20.10">
    <property type="entry name" value="Single-stranded right-handed beta-helix, Pectin lyase-like"/>
    <property type="match status" value="1"/>
</dbReference>
<dbReference type="EMBL" id="RJLS01000138">
    <property type="protein sequence ID" value="RNM15327.1"/>
    <property type="molecule type" value="Genomic_DNA"/>
</dbReference>
<dbReference type="PANTHER" id="PTHR31321:SF57">
    <property type="entry name" value="PECTINESTERASE 53-RELATED"/>
    <property type="match status" value="1"/>
</dbReference>
<keyword evidence="2 5" id="KW-0378">Hydrolase</keyword>
<gene>
    <name evidence="7" type="ORF">EFS38_20850</name>
</gene>
<feature type="non-terminal residue" evidence="7">
    <location>
        <position position="1"/>
    </location>
</feature>
<evidence type="ECO:0000259" key="6">
    <source>
        <dbReference type="Pfam" id="PF01095"/>
    </source>
</evidence>
<dbReference type="SUPFAM" id="SSF51126">
    <property type="entry name" value="Pectin lyase-like"/>
    <property type="match status" value="1"/>
</dbReference>
<evidence type="ECO:0000313" key="7">
    <source>
        <dbReference type="EMBL" id="RNM15327.1"/>
    </source>
</evidence>
<protein>
    <recommendedName>
        <fullName evidence="5">Pectinesterase</fullName>
        <ecNumber evidence="5">3.1.1.11</ecNumber>
    </recommendedName>
</protein>
<comment type="similarity">
    <text evidence="1">Belongs to the pectinesterase family.</text>
</comment>
<dbReference type="RefSeq" id="WP_236640353.1">
    <property type="nucleotide sequence ID" value="NZ_RJLS01000138.1"/>
</dbReference>
<evidence type="ECO:0000256" key="5">
    <source>
        <dbReference type="RuleBase" id="RU000589"/>
    </source>
</evidence>
<dbReference type="InterPro" id="IPR000070">
    <property type="entry name" value="Pectinesterase_cat"/>
</dbReference>
<proteinExistence type="inferred from homology"/>